<keyword evidence="1" id="KW-1133">Transmembrane helix</keyword>
<feature type="transmembrane region" description="Helical" evidence="1">
    <location>
        <begin position="197"/>
        <end position="216"/>
    </location>
</feature>
<dbReference type="Proteomes" id="UP000275027">
    <property type="component" value="Unassembled WGS sequence"/>
</dbReference>
<evidence type="ECO:0000313" key="4">
    <source>
        <dbReference type="Proteomes" id="UP000233767"/>
    </source>
</evidence>
<evidence type="ECO:0000313" key="2">
    <source>
        <dbReference type="EMBL" id="PKW20423.1"/>
    </source>
</evidence>
<dbReference type="Proteomes" id="UP000233767">
    <property type="component" value="Unassembled WGS sequence"/>
</dbReference>
<dbReference type="RefSeq" id="WP_101472895.1">
    <property type="nucleotide sequence ID" value="NZ_PJND01000010.1"/>
</dbReference>
<dbReference type="InterPro" id="IPR007263">
    <property type="entry name" value="DCC1-like"/>
</dbReference>
<sequence>MKTLENQTLLYDEDCPLCQAYTTGFIKTGMLDKNGKKPFSNLTEEEHSFIDFKRASNEIALVDNKNKTVIYGIDSLLKVIGNSFPWIEKIGNIPPVKYLLKKLYSFISYNRKVIIPNQNTNTTALQCVPSFNYKYRIIYILFTLVITALTLHNFSNLITNLPQGNFGRELAIAFGQIVFQALFLLKIEKRNLVNYTGNLMTVSLAGALLLTPILLLNQFINIPQITILIWFALVVLFMFMEHSRRIKILRLPTILSYTWVIYRVIVLLVILTF</sequence>
<evidence type="ECO:0000256" key="1">
    <source>
        <dbReference type="SAM" id="Phobius"/>
    </source>
</evidence>
<feature type="transmembrane region" description="Helical" evidence="1">
    <location>
        <begin position="222"/>
        <end position="239"/>
    </location>
</feature>
<feature type="transmembrane region" description="Helical" evidence="1">
    <location>
        <begin position="166"/>
        <end position="185"/>
    </location>
</feature>
<keyword evidence="1" id="KW-0812">Transmembrane</keyword>
<feature type="transmembrane region" description="Helical" evidence="1">
    <location>
        <begin position="137"/>
        <end position="154"/>
    </location>
</feature>
<gene>
    <name evidence="2" type="ORF">B0G92_3135</name>
    <name evidence="3" type="ORF">CLV50_2893</name>
</gene>
<protein>
    <submittedName>
        <fullName evidence="3">Uncharacterized protein DUF393</fullName>
    </submittedName>
</protein>
<dbReference type="GO" id="GO:0015035">
    <property type="term" value="F:protein-disulfide reductase activity"/>
    <property type="evidence" value="ECO:0007669"/>
    <property type="project" value="InterPro"/>
</dbReference>
<proteinExistence type="predicted"/>
<dbReference type="Pfam" id="PF04134">
    <property type="entry name" value="DCC1-like"/>
    <property type="match status" value="1"/>
</dbReference>
<comment type="caution">
    <text evidence="3">The sequence shown here is derived from an EMBL/GenBank/DDBJ whole genome shotgun (WGS) entry which is preliminary data.</text>
</comment>
<reference evidence="2 4" key="1">
    <citation type="submission" date="2017-12" db="EMBL/GenBank/DDBJ databases">
        <title>Genomic Encyclopedia of Type Strains, Phase III (KMG-III): the genomes of soil and plant-associated and newly described type strains.</title>
        <authorList>
            <person name="Whitman W."/>
        </authorList>
    </citation>
    <scope>NUCLEOTIDE SEQUENCE [LARGE SCALE GENOMIC DNA]</scope>
    <source>
        <strain evidence="2 4">IP-10</strain>
    </source>
</reference>
<keyword evidence="1" id="KW-0472">Membrane</keyword>
<keyword evidence="4" id="KW-1185">Reference proteome</keyword>
<dbReference type="EMBL" id="RCCB01000014">
    <property type="protein sequence ID" value="RLJ23620.1"/>
    <property type="molecule type" value="Genomic_DNA"/>
</dbReference>
<organism evidence="3 5">
    <name type="scientific">Flavobacterium lindanitolerans</name>
    <dbReference type="NCBI Taxonomy" id="428988"/>
    <lineage>
        <taxon>Bacteria</taxon>
        <taxon>Pseudomonadati</taxon>
        <taxon>Bacteroidota</taxon>
        <taxon>Flavobacteriia</taxon>
        <taxon>Flavobacteriales</taxon>
        <taxon>Flavobacteriaceae</taxon>
        <taxon>Flavobacterium</taxon>
    </lineage>
</organism>
<dbReference type="AlphaFoldDB" id="A0A497TYY3"/>
<evidence type="ECO:0000313" key="5">
    <source>
        <dbReference type="Proteomes" id="UP000275027"/>
    </source>
</evidence>
<evidence type="ECO:0000313" key="3">
    <source>
        <dbReference type="EMBL" id="RLJ23620.1"/>
    </source>
</evidence>
<feature type="transmembrane region" description="Helical" evidence="1">
    <location>
        <begin position="251"/>
        <end position="271"/>
    </location>
</feature>
<reference evidence="3 5" key="2">
    <citation type="submission" date="2018-10" db="EMBL/GenBank/DDBJ databases">
        <title>Genomic Encyclopedia of Archaeal and Bacterial Type Strains, Phase II (KMG-II): from individual species to whole genera.</title>
        <authorList>
            <person name="Goeker M."/>
        </authorList>
    </citation>
    <scope>NUCLEOTIDE SEQUENCE [LARGE SCALE GENOMIC DNA]</scope>
    <source>
        <strain evidence="3 5">DSM 21886</strain>
    </source>
</reference>
<name>A0A497TYY3_9FLAO</name>
<accession>A0A497TYY3</accession>
<dbReference type="EMBL" id="PJND01000010">
    <property type="protein sequence ID" value="PKW20423.1"/>
    <property type="molecule type" value="Genomic_DNA"/>
</dbReference>